<dbReference type="RefSeq" id="WP_192113893.1">
    <property type="nucleotide sequence ID" value="NZ_CAKSVL010000003.1"/>
</dbReference>
<keyword evidence="3" id="KW-0804">Transcription</keyword>
<dbReference type="PANTHER" id="PTHR47506">
    <property type="entry name" value="TRANSCRIPTIONAL REGULATORY PROTEIN"/>
    <property type="match status" value="1"/>
</dbReference>
<evidence type="ECO:0000256" key="3">
    <source>
        <dbReference type="ARBA" id="ARBA00023163"/>
    </source>
</evidence>
<feature type="DNA-binding region" description="H-T-H motif" evidence="4">
    <location>
        <begin position="26"/>
        <end position="45"/>
    </location>
</feature>
<evidence type="ECO:0000256" key="4">
    <source>
        <dbReference type="PROSITE-ProRule" id="PRU00335"/>
    </source>
</evidence>
<dbReference type="GO" id="GO:0003677">
    <property type="term" value="F:DNA binding"/>
    <property type="evidence" value="ECO:0007669"/>
    <property type="project" value="UniProtKB-UniRule"/>
</dbReference>
<dbReference type="InterPro" id="IPR036271">
    <property type="entry name" value="Tet_transcr_reg_TetR-rel_C_sf"/>
</dbReference>
<protein>
    <submittedName>
        <fullName evidence="6">Transcriptional regulator AcuR</fullName>
    </submittedName>
</protein>
<dbReference type="InterPro" id="IPR001647">
    <property type="entry name" value="HTH_TetR"/>
</dbReference>
<accession>A0A212KCD7</accession>
<dbReference type="PANTHER" id="PTHR47506:SF6">
    <property type="entry name" value="HTH-TYPE TRANSCRIPTIONAL REPRESSOR NEMR"/>
    <property type="match status" value="1"/>
</dbReference>
<dbReference type="AlphaFoldDB" id="A0A212KCD7"/>
<feature type="domain" description="HTH tetR-type" evidence="5">
    <location>
        <begin position="3"/>
        <end position="63"/>
    </location>
</feature>
<keyword evidence="2 4" id="KW-0238">DNA-binding</keyword>
<organism evidence="6">
    <name type="scientific">uncultured Desulfovibrio sp</name>
    <dbReference type="NCBI Taxonomy" id="167968"/>
    <lineage>
        <taxon>Bacteria</taxon>
        <taxon>Pseudomonadati</taxon>
        <taxon>Thermodesulfobacteriota</taxon>
        <taxon>Desulfovibrionia</taxon>
        <taxon>Desulfovibrionales</taxon>
        <taxon>Desulfovibrionaceae</taxon>
        <taxon>Desulfovibrio</taxon>
        <taxon>environmental samples</taxon>
    </lineage>
</organism>
<dbReference type="InterPro" id="IPR011075">
    <property type="entry name" value="TetR_C"/>
</dbReference>
<dbReference type="PROSITE" id="PS50977">
    <property type="entry name" value="HTH_TETR_2"/>
    <property type="match status" value="1"/>
</dbReference>
<keyword evidence="1" id="KW-0805">Transcription regulation</keyword>
<gene>
    <name evidence="6" type="primary">acuR</name>
    <name evidence="6" type="ORF">KM92DES2_12676</name>
</gene>
<dbReference type="Pfam" id="PF16925">
    <property type="entry name" value="TetR_C_13"/>
    <property type="match status" value="1"/>
</dbReference>
<reference evidence="6" key="1">
    <citation type="submission" date="2016-04" db="EMBL/GenBank/DDBJ databases">
        <authorList>
            <person name="Evans L.H."/>
            <person name="Alamgir A."/>
            <person name="Owens N."/>
            <person name="Weber N.D."/>
            <person name="Virtaneva K."/>
            <person name="Barbian K."/>
            <person name="Babar A."/>
            <person name="Rosenke K."/>
        </authorList>
    </citation>
    <scope>NUCLEOTIDE SEQUENCE</scope>
    <source>
        <strain evidence="6">92-2</strain>
    </source>
</reference>
<dbReference type="Pfam" id="PF00440">
    <property type="entry name" value="TetR_N"/>
    <property type="match status" value="1"/>
</dbReference>
<proteinExistence type="predicted"/>
<dbReference type="SUPFAM" id="SSF46689">
    <property type="entry name" value="Homeodomain-like"/>
    <property type="match status" value="1"/>
</dbReference>
<name>A0A212KCD7_9BACT</name>
<evidence type="ECO:0000256" key="1">
    <source>
        <dbReference type="ARBA" id="ARBA00023015"/>
    </source>
</evidence>
<dbReference type="EMBL" id="FLUP01000001">
    <property type="protein sequence ID" value="SBW09323.1"/>
    <property type="molecule type" value="Genomic_DNA"/>
</dbReference>
<dbReference type="InterPro" id="IPR009057">
    <property type="entry name" value="Homeodomain-like_sf"/>
</dbReference>
<dbReference type="Gene3D" id="1.10.357.10">
    <property type="entry name" value="Tetracycline Repressor, domain 2"/>
    <property type="match status" value="1"/>
</dbReference>
<sequence>MKESAREKIIAVGVEIVAVSGFNATGIDAILKAAGVPKGSFYHHFGTKENFGIEVINLFAENYTKKLHGYLDDEALAPLQRIRRYLEESIERTVQDNFSKGCLIGNLGQELAAQSERFRCRLEEVFHDWLGLFAKCLHEAQQAGELNPGLDPQSLAGFLLSGWEGAILRAKVMRSPEPLKQFVNVLFTRVLTAG</sequence>
<evidence type="ECO:0000259" key="5">
    <source>
        <dbReference type="PROSITE" id="PS50977"/>
    </source>
</evidence>
<evidence type="ECO:0000256" key="2">
    <source>
        <dbReference type="ARBA" id="ARBA00023125"/>
    </source>
</evidence>
<dbReference type="PRINTS" id="PR00455">
    <property type="entry name" value="HTHTETR"/>
</dbReference>
<dbReference type="SUPFAM" id="SSF48498">
    <property type="entry name" value="Tetracyclin repressor-like, C-terminal domain"/>
    <property type="match status" value="1"/>
</dbReference>
<evidence type="ECO:0000313" key="6">
    <source>
        <dbReference type="EMBL" id="SBW09323.1"/>
    </source>
</evidence>